<reference evidence="10" key="1">
    <citation type="submission" date="2018-05" db="EMBL/GenBank/DDBJ databases">
        <authorList>
            <person name="Lanie J.A."/>
            <person name="Ng W.-L."/>
            <person name="Kazmierczak K.M."/>
            <person name="Andrzejewski T.M."/>
            <person name="Davidsen T.M."/>
            <person name="Wayne K.J."/>
            <person name="Tettelin H."/>
            <person name="Glass J.I."/>
            <person name="Rusch D."/>
            <person name="Podicherti R."/>
            <person name="Tsui H.-C.T."/>
            <person name="Winkler M.E."/>
        </authorList>
    </citation>
    <scope>NUCLEOTIDE SEQUENCE</scope>
</reference>
<gene>
    <name evidence="10" type="ORF">METZ01_LOCUS373958</name>
</gene>
<dbReference type="Pfam" id="PF00623">
    <property type="entry name" value="RNA_pol_Rpb1_2"/>
    <property type="match status" value="1"/>
</dbReference>
<dbReference type="EC" id="2.7.7.6" evidence="1"/>
<dbReference type="PANTHER" id="PTHR19376:SF54">
    <property type="entry name" value="DNA-DIRECTED RNA POLYMERASE SUBUNIT BETA"/>
    <property type="match status" value="1"/>
</dbReference>
<dbReference type="GO" id="GO:0003677">
    <property type="term" value="F:DNA binding"/>
    <property type="evidence" value="ECO:0007669"/>
    <property type="project" value="InterPro"/>
</dbReference>
<dbReference type="GO" id="GO:0000428">
    <property type="term" value="C:DNA-directed RNA polymerase complex"/>
    <property type="evidence" value="ECO:0007669"/>
    <property type="project" value="UniProtKB-KW"/>
</dbReference>
<dbReference type="Pfam" id="PF05000">
    <property type="entry name" value="RNA_pol_Rpb1_4"/>
    <property type="match status" value="1"/>
</dbReference>
<evidence type="ECO:0000256" key="3">
    <source>
        <dbReference type="ARBA" id="ARBA00022679"/>
    </source>
</evidence>
<feature type="domain" description="RNA polymerase Rpb1" evidence="9">
    <location>
        <begin position="231"/>
        <end position="299"/>
    </location>
</feature>
<dbReference type="AlphaFoldDB" id="A0A382TG60"/>
<dbReference type="InterPro" id="IPR042102">
    <property type="entry name" value="RNA_pol_Rpb1_3_sf"/>
</dbReference>
<accession>A0A382TG60</accession>
<evidence type="ECO:0000256" key="1">
    <source>
        <dbReference type="ARBA" id="ARBA00012418"/>
    </source>
</evidence>
<keyword evidence="3" id="KW-0808">Transferase</keyword>
<dbReference type="EMBL" id="UINC01136376">
    <property type="protein sequence ID" value="SVD21104.1"/>
    <property type="molecule type" value="Genomic_DNA"/>
</dbReference>
<evidence type="ECO:0000256" key="6">
    <source>
        <dbReference type="ARBA" id="ARBA00048552"/>
    </source>
</evidence>
<dbReference type="InterPro" id="IPR045867">
    <property type="entry name" value="DNA-dir_RpoC_beta_prime"/>
</dbReference>
<keyword evidence="5" id="KW-0804">Transcription</keyword>
<evidence type="ECO:0000313" key="10">
    <source>
        <dbReference type="EMBL" id="SVD21104.1"/>
    </source>
</evidence>
<feature type="non-terminal residue" evidence="10">
    <location>
        <position position="301"/>
    </location>
</feature>
<evidence type="ECO:0000256" key="5">
    <source>
        <dbReference type="ARBA" id="ARBA00023163"/>
    </source>
</evidence>
<evidence type="ECO:0000256" key="2">
    <source>
        <dbReference type="ARBA" id="ARBA00022478"/>
    </source>
</evidence>
<dbReference type="SUPFAM" id="SSF64484">
    <property type="entry name" value="beta and beta-prime subunits of DNA dependent RNA-polymerase"/>
    <property type="match status" value="1"/>
</dbReference>
<evidence type="ECO:0000256" key="4">
    <source>
        <dbReference type="ARBA" id="ARBA00022695"/>
    </source>
</evidence>
<name>A0A382TG60_9ZZZZ</name>
<dbReference type="InterPro" id="IPR038120">
    <property type="entry name" value="Rpb1_funnel_sf"/>
</dbReference>
<dbReference type="Gene3D" id="1.10.274.100">
    <property type="entry name" value="RNA polymerase Rpb1, domain 3"/>
    <property type="match status" value="2"/>
</dbReference>
<dbReference type="InterPro" id="IPR000722">
    <property type="entry name" value="RNA_pol_asu"/>
</dbReference>
<dbReference type="Pfam" id="PF04983">
    <property type="entry name" value="RNA_pol_Rpb1_3"/>
    <property type="match status" value="1"/>
</dbReference>
<evidence type="ECO:0000259" key="7">
    <source>
        <dbReference type="Pfam" id="PF00623"/>
    </source>
</evidence>
<organism evidence="10">
    <name type="scientific">marine metagenome</name>
    <dbReference type="NCBI Taxonomy" id="408172"/>
    <lineage>
        <taxon>unclassified sequences</taxon>
        <taxon>metagenomes</taxon>
        <taxon>ecological metagenomes</taxon>
    </lineage>
</organism>
<protein>
    <recommendedName>
        <fullName evidence="1">DNA-directed RNA polymerase</fullName>
        <ecNumber evidence="1">2.7.7.6</ecNumber>
    </recommendedName>
</protein>
<dbReference type="Gene3D" id="1.10.132.30">
    <property type="match status" value="1"/>
</dbReference>
<comment type="catalytic activity">
    <reaction evidence="6">
        <text>RNA(n) + a ribonucleoside 5'-triphosphate = RNA(n+1) + diphosphate</text>
        <dbReference type="Rhea" id="RHEA:21248"/>
        <dbReference type="Rhea" id="RHEA-COMP:14527"/>
        <dbReference type="Rhea" id="RHEA-COMP:17342"/>
        <dbReference type="ChEBI" id="CHEBI:33019"/>
        <dbReference type="ChEBI" id="CHEBI:61557"/>
        <dbReference type="ChEBI" id="CHEBI:140395"/>
        <dbReference type="EC" id="2.7.7.6"/>
    </reaction>
</comment>
<feature type="domain" description="RNA polymerase Rpb1" evidence="8">
    <location>
        <begin position="43"/>
        <end position="202"/>
    </location>
</feature>
<dbReference type="InterPro" id="IPR007083">
    <property type="entry name" value="RNA_pol_Rpb1_4"/>
</dbReference>
<dbReference type="PANTHER" id="PTHR19376">
    <property type="entry name" value="DNA-DIRECTED RNA POLYMERASE"/>
    <property type="match status" value="1"/>
</dbReference>
<evidence type="ECO:0000259" key="8">
    <source>
        <dbReference type="Pfam" id="PF04983"/>
    </source>
</evidence>
<proteinExistence type="predicted"/>
<feature type="domain" description="RNA polymerase alpha subunit" evidence="7">
    <location>
        <begin position="1"/>
        <end position="39"/>
    </location>
</feature>
<dbReference type="Gene3D" id="2.40.40.20">
    <property type="match status" value="1"/>
</dbReference>
<feature type="non-terminal residue" evidence="10">
    <location>
        <position position="1"/>
    </location>
</feature>
<sequence length="301" mass="33347">IRVHPLVCTAYNADFDGDQMAVHVPLSVEAQMETRLLMLAPNNIFSPSSGKPIMTPTQDITLGCYYLTAEPRELPGKKAKKKERVPIFANADEVFFALDEGDIKHHSRIHLANPDRGRETFYGDAESAVITTTAGRVVFSEIWPEELGLTNFAVAKGKLGELIGNSYKFAGQKRTVVALDRLKELGFKEATRAGVSIGIDDMIIPDEKNQEIKAAHKQIDDVEKQYRKGVITPGERYNKIIDIWTHATDKISNVMLETLEVKQGKNEYNPVALMVDSGARGNRQQVRQLAGVRGLMAKPSG</sequence>
<dbReference type="GO" id="GO:0003899">
    <property type="term" value="F:DNA-directed RNA polymerase activity"/>
    <property type="evidence" value="ECO:0007669"/>
    <property type="project" value="UniProtKB-EC"/>
</dbReference>
<dbReference type="InterPro" id="IPR007066">
    <property type="entry name" value="RNA_pol_Rpb1_3"/>
</dbReference>
<keyword evidence="2" id="KW-0240">DNA-directed RNA polymerase</keyword>
<evidence type="ECO:0000259" key="9">
    <source>
        <dbReference type="Pfam" id="PF05000"/>
    </source>
</evidence>
<dbReference type="GO" id="GO:0006351">
    <property type="term" value="P:DNA-templated transcription"/>
    <property type="evidence" value="ECO:0007669"/>
    <property type="project" value="InterPro"/>
</dbReference>
<keyword evidence="4" id="KW-0548">Nucleotidyltransferase</keyword>